<organism evidence="2 3">
    <name type="scientific">Mycena albidolilacea</name>
    <dbReference type="NCBI Taxonomy" id="1033008"/>
    <lineage>
        <taxon>Eukaryota</taxon>
        <taxon>Fungi</taxon>
        <taxon>Dikarya</taxon>
        <taxon>Basidiomycota</taxon>
        <taxon>Agaricomycotina</taxon>
        <taxon>Agaricomycetes</taxon>
        <taxon>Agaricomycetidae</taxon>
        <taxon>Agaricales</taxon>
        <taxon>Marasmiineae</taxon>
        <taxon>Mycenaceae</taxon>
        <taxon>Mycena</taxon>
    </lineage>
</organism>
<dbReference type="GO" id="GO:0035673">
    <property type="term" value="F:oligopeptide transmembrane transporter activity"/>
    <property type="evidence" value="ECO:0007669"/>
    <property type="project" value="InterPro"/>
</dbReference>
<evidence type="ECO:0000256" key="1">
    <source>
        <dbReference type="SAM" id="Phobius"/>
    </source>
</evidence>
<comment type="caution">
    <text evidence="2">The sequence shown here is derived from an EMBL/GenBank/DDBJ whole genome shotgun (WGS) entry which is preliminary data.</text>
</comment>
<sequence length="122" mass="13436">MFTGKRVYKDRLSNIIKAYPEVSAIWWISILITAVVVPLAIVLKGHVYMPLFTLFVALAIGYHASHEQSIFVSCGIKTDPNGQWTGQDFKTYNTAGIQYALVGPQNLFADARCGVGYPVAPN</sequence>
<keyword evidence="1" id="KW-0812">Transmembrane</keyword>
<accession>A0AAD6ZGR7</accession>
<keyword evidence="3" id="KW-1185">Reference proteome</keyword>
<dbReference type="Proteomes" id="UP001218218">
    <property type="component" value="Unassembled WGS sequence"/>
</dbReference>
<proteinExistence type="predicted"/>
<keyword evidence="1" id="KW-0472">Membrane</keyword>
<name>A0AAD6ZGR7_9AGAR</name>
<protein>
    <submittedName>
        <fullName evidence="2">Uncharacterized protein</fullName>
    </submittedName>
</protein>
<evidence type="ECO:0000313" key="3">
    <source>
        <dbReference type="Proteomes" id="UP001218218"/>
    </source>
</evidence>
<dbReference type="AlphaFoldDB" id="A0AAD6ZGR7"/>
<feature type="transmembrane region" description="Helical" evidence="1">
    <location>
        <begin position="47"/>
        <end position="64"/>
    </location>
</feature>
<keyword evidence="1" id="KW-1133">Transmembrane helix</keyword>
<gene>
    <name evidence="2" type="ORF">DFH08DRAFT_1033725</name>
</gene>
<reference evidence="2" key="1">
    <citation type="submission" date="2023-03" db="EMBL/GenBank/DDBJ databases">
        <title>Massive genome expansion in bonnet fungi (Mycena s.s.) driven by repeated elements and novel gene families across ecological guilds.</title>
        <authorList>
            <consortium name="Lawrence Berkeley National Laboratory"/>
            <person name="Harder C.B."/>
            <person name="Miyauchi S."/>
            <person name="Viragh M."/>
            <person name="Kuo A."/>
            <person name="Thoen E."/>
            <person name="Andreopoulos B."/>
            <person name="Lu D."/>
            <person name="Skrede I."/>
            <person name="Drula E."/>
            <person name="Henrissat B."/>
            <person name="Morin E."/>
            <person name="Kohler A."/>
            <person name="Barry K."/>
            <person name="LaButti K."/>
            <person name="Morin E."/>
            <person name="Salamov A."/>
            <person name="Lipzen A."/>
            <person name="Mereny Z."/>
            <person name="Hegedus B."/>
            <person name="Baldrian P."/>
            <person name="Stursova M."/>
            <person name="Weitz H."/>
            <person name="Taylor A."/>
            <person name="Grigoriev I.V."/>
            <person name="Nagy L.G."/>
            <person name="Martin F."/>
            <person name="Kauserud H."/>
        </authorList>
    </citation>
    <scope>NUCLEOTIDE SEQUENCE</scope>
    <source>
        <strain evidence="2">CBHHK002</strain>
    </source>
</reference>
<dbReference type="EMBL" id="JARIHO010000050">
    <property type="protein sequence ID" value="KAJ7321713.1"/>
    <property type="molecule type" value="Genomic_DNA"/>
</dbReference>
<dbReference type="GO" id="GO:0016020">
    <property type="term" value="C:membrane"/>
    <property type="evidence" value="ECO:0007669"/>
    <property type="project" value="UniProtKB-SubCell"/>
</dbReference>
<evidence type="ECO:0000313" key="2">
    <source>
        <dbReference type="EMBL" id="KAJ7321713.1"/>
    </source>
</evidence>
<feature type="transmembrane region" description="Helical" evidence="1">
    <location>
        <begin position="21"/>
        <end position="41"/>
    </location>
</feature>